<proteinExistence type="predicted"/>
<dbReference type="InterPro" id="IPR025161">
    <property type="entry name" value="IS402-like_dom"/>
</dbReference>
<name>A0A6N9Z7H0_9BIFI</name>
<dbReference type="InterPro" id="IPR025668">
    <property type="entry name" value="Tnp_DDE_dom"/>
</dbReference>
<organism evidence="3 4">
    <name type="scientific">Bifidobacterium aerophilum</name>
    <dbReference type="NCBI Taxonomy" id="1798155"/>
    <lineage>
        <taxon>Bacteria</taxon>
        <taxon>Bacillati</taxon>
        <taxon>Actinomycetota</taxon>
        <taxon>Actinomycetes</taxon>
        <taxon>Bifidobacteriales</taxon>
        <taxon>Bifidobacteriaceae</taxon>
        <taxon>Bifidobacterium</taxon>
    </lineage>
</organism>
<dbReference type="Pfam" id="PF13340">
    <property type="entry name" value="DUF4096"/>
    <property type="match status" value="1"/>
</dbReference>
<dbReference type="AlphaFoldDB" id="A0A6N9Z7H0"/>
<keyword evidence="4" id="KW-1185">Reference proteome</keyword>
<sequence>MCTPRYDITREQFDRISHLLPVQRGNVVVDNYTFVNALLWAMRTGSPWRDMPECFGKWITIYQRFNRWSRSGVIERLFAALQEERIVRMEVRVLALDSTSVKVHQHATGAPPKRGDQAIGTSRGGRNTKIHMVACDELSAVEVHLSSGAGHDAPQGRVAIAALGAFMGLPLLMDRAYEGDATRQAAGALGLEPVVPPKRNRTDPWEYDRDAYKERNIVERLFNRIKHYRRVATRYEKLRETYLSDVHLALIAIHLKRPLE</sequence>
<gene>
    <name evidence="3" type="ORF">GFD25_11875</name>
</gene>
<dbReference type="Pfam" id="PF13586">
    <property type="entry name" value="DDE_Tnp_1_2"/>
    <property type="match status" value="1"/>
</dbReference>
<comment type="caution">
    <text evidence="3">The sequence shown here is derived from an EMBL/GenBank/DDBJ whole genome shotgun (WGS) entry which is preliminary data.</text>
</comment>
<dbReference type="PANTHER" id="PTHR30007:SF1">
    <property type="entry name" value="BLR1914 PROTEIN"/>
    <property type="match status" value="1"/>
</dbReference>
<feature type="domain" description="Insertion element IS402-like" evidence="1">
    <location>
        <begin position="8"/>
        <end position="78"/>
    </location>
</feature>
<reference evidence="3 4" key="1">
    <citation type="submission" date="2019-10" db="EMBL/GenBank/DDBJ databases">
        <title>Bifidobacterium from non-human primates.</title>
        <authorList>
            <person name="Modesto M."/>
        </authorList>
    </citation>
    <scope>NUCLEOTIDE SEQUENCE [LARGE SCALE GENOMIC DNA]</scope>
    <source>
        <strain evidence="3 4">TRE17</strain>
    </source>
</reference>
<dbReference type="EMBL" id="WHZW01000050">
    <property type="protein sequence ID" value="NEG90659.1"/>
    <property type="molecule type" value="Genomic_DNA"/>
</dbReference>
<evidence type="ECO:0000313" key="3">
    <source>
        <dbReference type="EMBL" id="NEG90659.1"/>
    </source>
</evidence>
<feature type="domain" description="Transposase DDE" evidence="2">
    <location>
        <begin position="172"/>
        <end position="256"/>
    </location>
</feature>
<accession>A0A6N9Z7H0</accession>
<evidence type="ECO:0000259" key="1">
    <source>
        <dbReference type="Pfam" id="PF13340"/>
    </source>
</evidence>
<evidence type="ECO:0000259" key="2">
    <source>
        <dbReference type="Pfam" id="PF13586"/>
    </source>
</evidence>
<evidence type="ECO:0000313" key="4">
    <source>
        <dbReference type="Proteomes" id="UP000469194"/>
    </source>
</evidence>
<dbReference type="NCBIfam" id="NF033580">
    <property type="entry name" value="transpos_IS5_3"/>
    <property type="match status" value="1"/>
</dbReference>
<dbReference type="PANTHER" id="PTHR30007">
    <property type="entry name" value="PHP DOMAIN PROTEIN"/>
    <property type="match status" value="1"/>
</dbReference>
<dbReference type="Proteomes" id="UP000469194">
    <property type="component" value="Unassembled WGS sequence"/>
</dbReference>
<protein>
    <submittedName>
        <fullName evidence="3">IS5 family transposase</fullName>
    </submittedName>
</protein>